<gene>
    <name evidence="3" type="ORF">GCM10008171_06670</name>
</gene>
<feature type="transmembrane region" description="Helical" evidence="1">
    <location>
        <begin position="270"/>
        <end position="288"/>
    </location>
</feature>
<proteinExistence type="predicted"/>
<evidence type="ECO:0000313" key="3">
    <source>
        <dbReference type="EMBL" id="GLK75413.1"/>
    </source>
</evidence>
<dbReference type="GO" id="GO:0016747">
    <property type="term" value="F:acyltransferase activity, transferring groups other than amino-acyl groups"/>
    <property type="evidence" value="ECO:0007669"/>
    <property type="project" value="InterPro"/>
</dbReference>
<keyword evidence="1" id="KW-0472">Membrane</keyword>
<feature type="transmembrane region" description="Helical" evidence="1">
    <location>
        <begin position="153"/>
        <end position="173"/>
    </location>
</feature>
<accession>A0A9W6JH28</accession>
<evidence type="ECO:0000256" key="1">
    <source>
        <dbReference type="SAM" id="Phobius"/>
    </source>
</evidence>
<dbReference type="GO" id="GO:0000271">
    <property type="term" value="P:polysaccharide biosynthetic process"/>
    <property type="evidence" value="ECO:0007669"/>
    <property type="project" value="TreeGrafter"/>
</dbReference>
<evidence type="ECO:0000313" key="4">
    <source>
        <dbReference type="Proteomes" id="UP001143364"/>
    </source>
</evidence>
<dbReference type="Pfam" id="PF01757">
    <property type="entry name" value="Acyl_transf_3"/>
    <property type="match status" value="1"/>
</dbReference>
<dbReference type="AlphaFoldDB" id="A0A9W6JH28"/>
<reference evidence="3" key="2">
    <citation type="submission" date="2023-01" db="EMBL/GenBank/DDBJ databases">
        <authorList>
            <person name="Sun Q."/>
            <person name="Evtushenko L."/>
        </authorList>
    </citation>
    <scope>NUCLEOTIDE SEQUENCE</scope>
    <source>
        <strain evidence="3">VKM B-2555</strain>
    </source>
</reference>
<feature type="transmembrane region" description="Helical" evidence="1">
    <location>
        <begin position="57"/>
        <end position="78"/>
    </location>
</feature>
<keyword evidence="4" id="KW-1185">Reference proteome</keyword>
<feature type="transmembrane region" description="Helical" evidence="1">
    <location>
        <begin position="185"/>
        <end position="203"/>
    </location>
</feature>
<dbReference type="Proteomes" id="UP001143364">
    <property type="component" value="Unassembled WGS sequence"/>
</dbReference>
<feature type="transmembrane region" description="Helical" evidence="1">
    <location>
        <begin position="215"/>
        <end position="233"/>
    </location>
</feature>
<protein>
    <recommendedName>
        <fullName evidence="2">Acyltransferase 3 domain-containing protein</fullName>
    </recommendedName>
</protein>
<name>A0A9W6JH28_9HYPH</name>
<feature type="domain" description="Acyltransferase 3" evidence="2">
    <location>
        <begin position="29"/>
        <end position="355"/>
    </location>
</feature>
<keyword evidence="1" id="KW-0812">Transmembrane</keyword>
<dbReference type="GO" id="GO:0016020">
    <property type="term" value="C:membrane"/>
    <property type="evidence" value="ECO:0007669"/>
    <property type="project" value="TreeGrafter"/>
</dbReference>
<dbReference type="InterPro" id="IPR002656">
    <property type="entry name" value="Acyl_transf_3_dom"/>
</dbReference>
<keyword evidence="1" id="KW-1133">Transmembrane helix</keyword>
<dbReference type="PANTHER" id="PTHR23028:SF131">
    <property type="entry name" value="BLR2367 PROTEIN"/>
    <property type="match status" value="1"/>
</dbReference>
<evidence type="ECO:0000259" key="2">
    <source>
        <dbReference type="Pfam" id="PF01757"/>
    </source>
</evidence>
<feature type="transmembrane region" description="Helical" evidence="1">
    <location>
        <begin position="99"/>
        <end position="120"/>
    </location>
</feature>
<dbReference type="EMBL" id="BSFK01000005">
    <property type="protein sequence ID" value="GLK75413.1"/>
    <property type="molecule type" value="Genomic_DNA"/>
</dbReference>
<reference evidence="3" key="1">
    <citation type="journal article" date="2014" name="Int. J. Syst. Evol. Microbiol.">
        <title>Complete genome sequence of Corynebacterium casei LMG S-19264T (=DSM 44701T), isolated from a smear-ripened cheese.</title>
        <authorList>
            <consortium name="US DOE Joint Genome Institute (JGI-PGF)"/>
            <person name="Walter F."/>
            <person name="Albersmeier A."/>
            <person name="Kalinowski J."/>
            <person name="Ruckert C."/>
        </authorList>
    </citation>
    <scope>NUCLEOTIDE SEQUENCE</scope>
    <source>
        <strain evidence="3">VKM B-2555</strain>
    </source>
</reference>
<comment type="caution">
    <text evidence="3">The sequence shown here is derived from an EMBL/GenBank/DDBJ whole genome shotgun (WGS) entry which is preliminary data.</text>
</comment>
<feature type="transmembrane region" description="Helical" evidence="1">
    <location>
        <begin position="245"/>
        <end position="264"/>
    </location>
</feature>
<feature type="transmembrane region" description="Helical" evidence="1">
    <location>
        <begin position="333"/>
        <end position="358"/>
    </location>
</feature>
<dbReference type="InterPro" id="IPR050879">
    <property type="entry name" value="Acyltransferase_3"/>
</dbReference>
<dbReference type="PANTHER" id="PTHR23028">
    <property type="entry name" value="ACETYLTRANSFERASE"/>
    <property type="match status" value="1"/>
</dbReference>
<organism evidence="3 4">
    <name type="scientific">Methylopila jiangsuensis</name>
    <dbReference type="NCBI Taxonomy" id="586230"/>
    <lineage>
        <taxon>Bacteria</taxon>
        <taxon>Pseudomonadati</taxon>
        <taxon>Pseudomonadota</taxon>
        <taxon>Alphaproteobacteria</taxon>
        <taxon>Hyphomicrobiales</taxon>
        <taxon>Methylopilaceae</taxon>
        <taxon>Methylopila</taxon>
    </lineage>
</organism>
<feature type="transmembrane region" description="Helical" evidence="1">
    <location>
        <begin position="300"/>
        <end position="321"/>
    </location>
</feature>
<sequence length="385" mass="42330">MGEREGRIMEPNTHKAFTSGMLLPELVSVRGLAALWILFAHTTVMVLPHAYPHAIEYSRIVVDLFFILSGFVLAHMYDPAWKEGRFRYAPFLIRRLARLWPLHLATTLGAAGLLLGARMIGRDLDVPHTFGNFLLTNGLLHSVWLTDGLVWNWPSWSVSAEWIAYMMIPLYFLAADRVRGTATRIVVSLALFAVASFASHAFLDENLVSLTFDGGAARLVPSFFAGILLRRIFDDVPALSAMTRPVYALTLAGPIAVCCALVALNAPYDALWPPMLVLVVGLAARATWSAPGLLRRPTLIWLGDLSYSIYMTHGLVIMTLFKFANWSGFSATLSGRLVTGVAVVVATLLVSMATYAWIEKPGRGLFMNGVEALQRAVARSRRAVG</sequence>